<evidence type="ECO:0000313" key="1">
    <source>
        <dbReference type="EMBL" id="KAI5652979.1"/>
    </source>
</evidence>
<protein>
    <submittedName>
        <fullName evidence="1">Uncharacterized protein</fullName>
    </submittedName>
</protein>
<evidence type="ECO:0000313" key="2">
    <source>
        <dbReference type="Proteomes" id="UP001060085"/>
    </source>
</evidence>
<name>A0ACB9ZYG8_CATRO</name>
<organism evidence="1 2">
    <name type="scientific">Catharanthus roseus</name>
    <name type="common">Madagascar periwinkle</name>
    <name type="synonym">Vinca rosea</name>
    <dbReference type="NCBI Taxonomy" id="4058"/>
    <lineage>
        <taxon>Eukaryota</taxon>
        <taxon>Viridiplantae</taxon>
        <taxon>Streptophyta</taxon>
        <taxon>Embryophyta</taxon>
        <taxon>Tracheophyta</taxon>
        <taxon>Spermatophyta</taxon>
        <taxon>Magnoliopsida</taxon>
        <taxon>eudicotyledons</taxon>
        <taxon>Gunneridae</taxon>
        <taxon>Pentapetalae</taxon>
        <taxon>asterids</taxon>
        <taxon>lamiids</taxon>
        <taxon>Gentianales</taxon>
        <taxon>Apocynaceae</taxon>
        <taxon>Rauvolfioideae</taxon>
        <taxon>Vinceae</taxon>
        <taxon>Catharanthinae</taxon>
        <taxon>Catharanthus</taxon>
    </lineage>
</organism>
<reference evidence="2" key="1">
    <citation type="journal article" date="2023" name="Nat. Plants">
        <title>Single-cell RNA sequencing provides a high-resolution roadmap for understanding the multicellular compartmentation of specialized metabolism.</title>
        <authorList>
            <person name="Sun S."/>
            <person name="Shen X."/>
            <person name="Li Y."/>
            <person name="Li Y."/>
            <person name="Wang S."/>
            <person name="Li R."/>
            <person name="Zhang H."/>
            <person name="Shen G."/>
            <person name="Guo B."/>
            <person name="Wei J."/>
            <person name="Xu J."/>
            <person name="St-Pierre B."/>
            <person name="Chen S."/>
            <person name="Sun C."/>
        </authorList>
    </citation>
    <scope>NUCLEOTIDE SEQUENCE [LARGE SCALE GENOMIC DNA]</scope>
</reference>
<proteinExistence type="predicted"/>
<keyword evidence="2" id="KW-1185">Reference proteome</keyword>
<accession>A0ACB9ZYG8</accession>
<sequence length="292" mass="33481">MNVSDNFDCIEFFMTSHQHNYNHKPVAHIQTQIQPLCHNEVADIVIQTPTLNPRTITEPSQVVGQPSSNIASQSGTCSNASKKKKKSSRGPSLTSSPYSRLYGELDNTTFPETAKDDIIEMKRKHFLPNKENDEALLQCLDARLDETQWQALVKTGRNGFRVIKNELKSQGLSASRLNVFSKSRTGKDRVILDEEIMTILLLIKDRIAQVPEEDCTEAIKEQIFKEFMGEDNHCYTLCRKNLIIPQDVQQIIQMVREELYADEQEEFKETLKREARAEARAASEFSFRRLDE</sequence>
<dbReference type="EMBL" id="CM044707">
    <property type="protein sequence ID" value="KAI5652979.1"/>
    <property type="molecule type" value="Genomic_DNA"/>
</dbReference>
<dbReference type="Proteomes" id="UP001060085">
    <property type="component" value="Linkage Group LG07"/>
</dbReference>
<comment type="caution">
    <text evidence="1">The sequence shown here is derived from an EMBL/GenBank/DDBJ whole genome shotgun (WGS) entry which is preliminary data.</text>
</comment>
<gene>
    <name evidence="1" type="ORF">M9H77_30166</name>
</gene>